<evidence type="ECO:0000256" key="4">
    <source>
        <dbReference type="ARBA" id="ARBA00022723"/>
    </source>
</evidence>
<sequence>MVSKTAILSAFVATVAANAVVRPAHVAKAELQARQTEGAAATKCAEDFASVYSSSPTPPPEIFSYGLDHPLTDWCNYSVPSSLETMFSSYESAVSSWVQVNVRTINALASSCPVYSMITVSPPCWTGAAATAKPTATSAGGASSRSSGNAGPRETGMVAAAVAAAGVIGAVAALHSTLFGTDHDAHKSRRAAIAPLFSKAKIAARQDIIRRNLDNLCARISSFAGTTFNLGAVISAFTRDIANEFIIGKKYNELDMEDFNISLSISSAGAGTFWRTTKFIRWFGPALKAILIDWVMKSADENTNHLSSARYQAEKTYARIQEEVATVTGAGFETTANALRLILYHVFTDHEILQRLRQELNAAAAESSGPLPLRTLEQLPYLTSVLMEGLRLSPAIGTRAARVTDKDLVYGDWRIPAGTPVGMTTLLMHTDEKLYPDPMRFNPDRWANLRDRRVAEKTFAPFTRGTRICLGMHLAWAEMYLVLAALVQRCNFEIEGATAADFEFQWTILALAPKRDATYLPTPSSSSMMSRASSDTVAYA</sequence>
<keyword evidence="5" id="KW-0560">Oxidoreductase</keyword>
<dbReference type="Pfam" id="PF00067">
    <property type="entry name" value="p450"/>
    <property type="match status" value="1"/>
</dbReference>
<evidence type="ECO:0000256" key="2">
    <source>
        <dbReference type="ARBA" id="ARBA00010617"/>
    </source>
</evidence>
<dbReference type="AlphaFoldDB" id="A0AAD4EV48"/>
<dbReference type="InterPro" id="IPR050121">
    <property type="entry name" value="Cytochrome_P450_monoxygenase"/>
</dbReference>
<dbReference type="PRINTS" id="PR00463">
    <property type="entry name" value="EP450I"/>
</dbReference>
<evidence type="ECO:0000256" key="8">
    <source>
        <dbReference type="PIRSR" id="PIRSR602401-1"/>
    </source>
</evidence>
<dbReference type="Proteomes" id="UP001197093">
    <property type="component" value="Unassembled WGS sequence"/>
</dbReference>
<organism evidence="11 12">
    <name type="scientific">Staphylotrichum longicolle</name>
    <dbReference type="NCBI Taxonomy" id="669026"/>
    <lineage>
        <taxon>Eukaryota</taxon>
        <taxon>Fungi</taxon>
        <taxon>Dikarya</taxon>
        <taxon>Ascomycota</taxon>
        <taxon>Pezizomycotina</taxon>
        <taxon>Sordariomycetes</taxon>
        <taxon>Sordariomycetidae</taxon>
        <taxon>Sordariales</taxon>
        <taxon>Chaetomiaceae</taxon>
        <taxon>Staphylotrichum</taxon>
    </lineage>
</organism>
<dbReference type="InterPro" id="IPR036396">
    <property type="entry name" value="Cyt_P450_sf"/>
</dbReference>
<dbReference type="GO" id="GO:0004497">
    <property type="term" value="F:monooxygenase activity"/>
    <property type="evidence" value="ECO:0007669"/>
    <property type="project" value="UniProtKB-KW"/>
</dbReference>
<keyword evidence="3 8" id="KW-0349">Heme</keyword>
<evidence type="ECO:0000256" key="9">
    <source>
        <dbReference type="SAM" id="MobiDB-lite"/>
    </source>
</evidence>
<dbReference type="PANTHER" id="PTHR24305:SF157">
    <property type="entry name" value="N-ACETYLTRYPTOPHAN 6-HYDROXYLASE IVOC-RELATED"/>
    <property type="match status" value="1"/>
</dbReference>
<dbReference type="GO" id="GO:0020037">
    <property type="term" value="F:heme binding"/>
    <property type="evidence" value="ECO:0007669"/>
    <property type="project" value="InterPro"/>
</dbReference>
<dbReference type="InterPro" id="IPR001128">
    <property type="entry name" value="Cyt_P450"/>
</dbReference>
<dbReference type="GO" id="GO:0005506">
    <property type="term" value="F:iron ion binding"/>
    <property type="evidence" value="ECO:0007669"/>
    <property type="project" value="InterPro"/>
</dbReference>
<gene>
    <name evidence="11" type="ORF">NEMBOFW57_008219</name>
</gene>
<dbReference type="PANTHER" id="PTHR24305">
    <property type="entry name" value="CYTOCHROME P450"/>
    <property type="match status" value="1"/>
</dbReference>
<dbReference type="EMBL" id="JAHCVI010000004">
    <property type="protein sequence ID" value="KAG7285923.1"/>
    <property type="molecule type" value="Genomic_DNA"/>
</dbReference>
<evidence type="ECO:0000256" key="1">
    <source>
        <dbReference type="ARBA" id="ARBA00001971"/>
    </source>
</evidence>
<evidence type="ECO:0000256" key="7">
    <source>
        <dbReference type="ARBA" id="ARBA00023033"/>
    </source>
</evidence>
<dbReference type="CDD" id="cd11062">
    <property type="entry name" value="CYP58-like"/>
    <property type="match status" value="1"/>
</dbReference>
<evidence type="ECO:0000256" key="3">
    <source>
        <dbReference type="ARBA" id="ARBA00022617"/>
    </source>
</evidence>
<dbReference type="PRINTS" id="PR00385">
    <property type="entry name" value="P450"/>
</dbReference>
<feature type="compositionally biased region" description="Low complexity" evidence="9">
    <location>
        <begin position="524"/>
        <end position="534"/>
    </location>
</feature>
<keyword evidence="10" id="KW-0732">Signal</keyword>
<feature type="region of interest" description="Disordered" evidence="9">
    <location>
        <begin position="521"/>
        <end position="540"/>
    </location>
</feature>
<dbReference type="SUPFAM" id="SSF48264">
    <property type="entry name" value="Cytochrome P450"/>
    <property type="match status" value="1"/>
</dbReference>
<keyword evidence="7" id="KW-0503">Monooxygenase</keyword>
<dbReference type="Gene3D" id="1.10.630.10">
    <property type="entry name" value="Cytochrome P450"/>
    <property type="match status" value="1"/>
</dbReference>
<proteinExistence type="inferred from homology"/>
<protein>
    <recommendedName>
        <fullName evidence="13">Trichodiene oxygenase</fullName>
    </recommendedName>
</protein>
<evidence type="ECO:0000256" key="6">
    <source>
        <dbReference type="ARBA" id="ARBA00023004"/>
    </source>
</evidence>
<dbReference type="GO" id="GO:0016705">
    <property type="term" value="F:oxidoreductase activity, acting on paired donors, with incorporation or reduction of molecular oxygen"/>
    <property type="evidence" value="ECO:0007669"/>
    <property type="project" value="InterPro"/>
</dbReference>
<evidence type="ECO:0000256" key="10">
    <source>
        <dbReference type="SAM" id="SignalP"/>
    </source>
</evidence>
<comment type="caution">
    <text evidence="11">The sequence shown here is derived from an EMBL/GenBank/DDBJ whole genome shotgun (WGS) entry which is preliminary data.</text>
</comment>
<comment type="cofactor">
    <cofactor evidence="1 8">
        <name>heme</name>
        <dbReference type="ChEBI" id="CHEBI:30413"/>
    </cofactor>
</comment>
<keyword evidence="4 8" id="KW-0479">Metal-binding</keyword>
<keyword evidence="6 8" id="KW-0408">Iron</keyword>
<keyword evidence="12" id="KW-1185">Reference proteome</keyword>
<evidence type="ECO:0000313" key="11">
    <source>
        <dbReference type="EMBL" id="KAG7285923.1"/>
    </source>
</evidence>
<evidence type="ECO:0008006" key="13">
    <source>
        <dbReference type="Google" id="ProtNLM"/>
    </source>
</evidence>
<feature type="signal peptide" evidence="10">
    <location>
        <begin position="1"/>
        <end position="17"/>
    </location>
</feature>
<feature type="chain" id="PRO_5042089048" description="Trichodiene oxygenase" evidence="10">
    <location>
        <begin position="18"/>
        <end position="540"/>
    </location>
</feature>
<evidence type="ECO:0000313" key="12">
    <source>
        <dbReference type="Proteomes" id="UP001197093"/>
    </source>
</evidence>
<dbReference type="InterPro" id="IPR002401">
    <property type="entry name" value="Cyt_P450_E_grp-I"/>
</dbReference>
<name>A0AAD4EV48_9PEZI</name>
<comment type="similarity">
    <text evidence="2">Belongs to the cytochrome P450 family.</text>
</comment>
<feature type="binding site" description="axial binding residue" evidence="8">
    <location>
        <position position="469"/>
    </location>
    <ligand>
        <name>heme</name>
        <dbReference type="ChEBI" id="CHEBI:30413"/>
    </ligand>
    <ligandPart>
        <name>Fe</name>
        <dbReference type="ChEBI" id="CHEBI:18248"/>
    </ligandPart>
</feature>
<accession>A0AAD4EV48</accession>
<reference evidence="11" key="1">
    <citation type="submission" date="2023-02" db="EMBL/GenBank/DDBJ databases">
        <authorList>
            <person name="Palmer J.M."/>
        </authorList>
    </citation>
    <scope>NUCLEOTIDE SEQUENCE</scope>
    <source>
        <strain evidence="11">FW57</strain>
    </source>
</reference>
<evidence type="ECO:0000256" key="5">
    <source>
        <dbReference type="ARBA" id="ARBA00023002"/>
    </source>
</evidence>